<gene>
    <name evidence="2" type="ORF">DFH05DRAFT_1402053</name>
</gene>
<evidence type="ECO:0000313" key="3">
    <source>
        <dbReference type="Proteomes" id="UP001142393"/>
    </source>
</evidence>
<dbReference type="AlphaFoldDB" id="A0A9W8TWF7"/>
<dbReference type="PANTHER" id="PTHR31912:SF34">
    <property type="entry name" value="NOTOCHORD-RELATED PROTEIN"/>
    <property type="match status" value="1"/>
</dbReference>
<organism evidence="2 3">
    <name type="scientific">Lentinula detonsa</name>
    <dbReference type="NCBI Taxonomy" id="2804962"/>
    <lineage>
        <taxon>Eukaryota</taxon>
        <taxon>Fungi</taxon>
        <taxon>Dikarya</taxon>
        <taxon>Basidiomycota</taxon>
        <taxon>Agaricomycotina</taxon>
        <taxon>Agaricomycetes</taxon>
        <taxon>Agaricomycetidae</taxon>
        <taxon>Agaricales</taxon>
        <taxon>Marasmiineae</taxon>
        <taxon>Omphalotaceae</taxon>
        <taxon>Lentinula</taxon>
    </lineage>
</organism>
<feature type="compositionally biased region" description="Polar residues" evidence="1">
    <location>
        <begin position="1021"/>
        <end position="1041"/>
    </location>
</feature>
<protein>
    <submittedName>
        <fullName evidence="2">Uncharacterized protein</fullName>
    </submittedName>
</protein>
<name>A0A9W8TWF7_9AGAR</name>
<keyword evidence="3" id="KW-1185">Reference proteome</keyword>
<accession>A0A9W8TWF7</accession>
<feature type="region of interest" description="Disordered" evidence="1">
    <location>
        <begin position="381"/>
        <end position="427"/>
    </location>
</feature>
<feature type="region of interest" description="Disordered" evidence="1">
    <location>
        <begin position="1017"/>
        <end position="1042"/>
    </location>
</feature>
<dbReference type="PANTHER" id="PTHR31912">
    <property type="entry name" value="IP13529P"/>
    <property type="match status" value="1"/>
</dbReference>
<dbReference type="Proteomes" id="UP001142393">
    <property type="component" value="Unassembled WGS sequence"/>
</dbReference>
<feature type="compositionally biased region" description="Low complexity" evidence="1">
    <location>
        <begin position="396"/>
        <end position="416"/>
    </location>
</feature>
<reference evidence="2 3" key="1">
    <citation type="journal article" date="2023" name="Proc. Natl. Acad. Sci. U.S.A.">
        <title>A global phylogenomic analysis of the shiitake genus Lentinula.</title>
        <authorList>
            <person name="Sierra-Patev S."/>
            <person name="Min B."/>
            <person name="Naranjo-Ortiz M."/>
            <person name="Looney B."/>
            <person name="Konkel Z."/>
            <person name="Slot J.C."/>
            <person name="Sakamoto Y."/>
            <person name="Steenwyk J.L."/>
            <person name="Rokas A."/>
            <person name="Carro J."/>
            <person name="Camarero S."/>
            <person name="Ferreira P."/>
            <person name="Molpeceres G."/>
            <person name="Ruiz-Duenas F.J."/>
            <person name="Serrano A."/>
            <person name="Henrissat B."/>
            <person name="Drula E."/>
            <person name="Hughes K.W."/>
            <person name="Mata J.L."/>
            <person name="Ishikawa N.K."/>
            <person name="Vargas-Isla R."/>
            <person name="Ushijima S."/>
            <person name="Smith C.A."/>
            <person name="Donoghue J."/>
            <person name="Ahrendt S."/>
            <person name="Andreopoulos W."/>
            <person name="He G."/>
            <person name="LaButti K."/>
            <person name="Lipzen A."/>
            <person name="Ng V."/>
            <person name="Riley R."/>
            <person name="Sandor L."/>
            <person name="Barry K."/>
            <person name="Martinez A.T."/>
            <person name="Xiao Y."/>
            <person name="Gibbons J.G."/>
            <person name="Terashima K."/>
            <person name="Grigoriev I.V."/>
            <person name="Hibbett D."/>
        </authorList>
    </citation>
    <scope>NUCLEOTIDE SEQUENCE [LARGE SCALE GENOMIC DNA]</scope>
    <source>
        <strain evidence="2 3">TFB7810</strain>
    </source>
</reference>
<sequence length="1050" mass="119153">MQWYPWSDRITCTLDILMHLPRSVFSQRQLDLFLWLLRVNGVPDVPSVKTMKTLNEAIQKMCGIDTLCYDGALGNRYYVNSLAQIIAQEMSNPQVRPKLHFYPEDSSPHLSQARQAQRWLHETPNELLTPMTRIDKRDFYIYEPAMLLNGTCCIPVRWFSRRNILYARCWSMEPVVSDSRSGWRVITSESELAATQFLKNFEELKTDSQPLYKLPHPSHLLEVLSADRQTKSAWSFTDPVEGNRWRKLADGHRVVSFPIWMYCDDTSGNVSKKWNEHNSFLFTAAGLPRHESSKEYNVHFLCTSNIAPPLEMLDGVIDQLEAAQEHGIWAWDCETKEPILVLPWVLALLGDNPMQSEFAGHIGLRGKYFCRICWVKGVDASNRDPEPGNSDDNDHQTTNTNQSQSSASEDTSSSESPPKKQSKKKKTKFVETFAQMVERVSSFIRPGKPREKSETTAQLRSYFTAAQTLGTKTKVKAEHTSSGIKDTFQEHFLKRLFDSYLNKRTTSARQAALECEIQNLPAEVTSPVWRIKGLDPHHDTPVEILHVVLLGFLKYMWRDLVNQVKNQDTLKKLLEIRLMSLDVTGLEISPIAGRTLVQYSGSLTGRDFRVIAQIAPFVIHDLNIGDSCRETWLALSQLVPLIWQPEIDNIDEYTETLEHEINNFLLCVARWTSRWFNKPKFHIIIHLALHIRRFGPAMLFATEAFESFNAVIRAKSVHSNRQAPSRDIALAFAQGNRIRHLLSHGLFYLHQDAIDNSLPLSPPIQTYTSIPHLGKSINHMVKPRFIPRFFTADSLKWKTIGSGPASLVSSANTMTHYLGLDSKKPQKPAGNMISYIHFLKCSQVVMVDGSTCSVGSFFIGRNSSGSKYVGQLTEILFAEGSSAAFSHQAGSILVHVIDTSSEAPQYQMRKIVFTNRYILVNSTDMLCAVNVQHHCIGNQCLATASRPAYQERSQKGTEKVIEHQNQHNLVLNTCQMRNAALLSHFRIRSPTLNASDTITASIRREIDLRKVAKIGSKKTSRLSSTEHSQSQTSGSHRTSQLRFELYGTMT</sequence>
<comment type="caution">
    <text evidence="2">The sequence shown here is derived from an EMBL/GenBank/DDBJ whole genome shotgun (WGS) entry which is preliminary data.</text>
</comment>
<evidence type="ECO:0000313" key="2">
    <source>
        <dbReference type="EMBL" id="KAJ3742656.1"/>
    </source>
</evidence>
<evidence type="ECO:0000256" key="1">
    <source>
        <dbReference type="SAM" id="MobiDB-lite"/>
    </source>
</evidence>
<proteinExistence type="predicted"/>
<dbReference type="EMBL" id="JANVFU010000010">
    <property type="protein sequence ID" value="KAJ3742656.1"/>
    <property type="molecule type" value="Genomic_DNA"/>
</dbReference>